<comment type="caution">
    <text evidence="2">The sequence shown here is derived from an EMBL/GenBank/DDBJ whole genome shotgun (WGS) entry which is preliminary data.</text>
</comment>
<reference evidence="2" key="1">
    <citation type="submission" date="2022-01" db="EMBL/GenBank/DDBJ databases">
        <title>Genome-Based Taxonomic Classification of the Phylum Actinobacteria.</title>
        <authorList>
            <person name="Gao Y."/>
        </authorList>
    </citation>
    <scope>NUCLEOTIDE SEQUENCE</scope>
    <source>
        <strain evidence="2">KLBMP 8922</strain>
    </source>
</reference>
<dbReference type="PROSITE" id="PS51318">
    <property type="entry name" value="TAT"/>
    <property type="match status" value="1"/>
</dbReference>
<sequence length="380" mass="38346">MVNPSRRIATAVLAMAIAGTAGLTALAPGAVAATVSTPVNCVPPPGGGNAFDTTQNVDIVVTPSKATYAVGEKVTVTWAWKSYQNNPGPIRISAGMLQPFGQVNVAGAQTGVVEVTGGKNPQAAEIGSPIILPDMVGELTLSAAGTVDLAPGINRTRPYDTPSYDAICTPTATPQTSTTLKVEVPAPETATLTATPGTVEPGKATSLAGTKWTPGAAATPSLCDGAGANCSTAAISAHTLAIAADGTLSGTATVAAGTADGAYTVQVTDGTKTATAGLNVKKAEVPIPVRKITLSKNDVRPWTFVKVTGENFTPNTLIAVIGLNGTTPVANFSAAWAGADGKFCTWILVTSTKINSISAAEIDTSFKFDKVALSGISVHW</sequence>
<dbReference type="RefSeq" id="WP_235057685.1">
    <property type="nucleotide sequence ID" value="NZ_JAKFHA010000041.1"/>
</dbReference>
<keyword evidence="3" id="KW-1185">Reference proteome</keyword>
<keyword evidence="1" id="KW-0732">Signal</keyword>
<dbReference type="AlphaFoldDB" id="A0AA41Q8L6"/>
<accession>A0AA41Q8L6</accession>
<evidence type="ECO:0000256" key="1">
    <source>
        <dbReference type="SAM" id="SignalP"/>
    </source>
</evidence>
<feature type="signal peptide" evidence="1">
    <location>
        <begin position="1"/>
        <end position="32"/>
    </location>
</feature>
<gene>
    <name evidence="2" type="ORF">LZ495_37655</name>
</gene>
<dbReference type="EMBL" id="JAKFHA010000041">
    <property type="protein sequence ID" value="MCF2532910.1"/>
    <property type="molecule type" value="Genomic_DNA"/>
</dbReference>
<dbReference type="Proteomes" id="UP001165378">
    <property type="component" value="Unassembled WGS sequence"/>
</dbReference>
<dbReference type="InterPro" id="IPR006311">
    <property type="entry name" value="TAT_signal"/>
</dbReference>
<protein>
    <submittedName>
        <fullName evidence="2">Uncharacterized protein</fullName>
    </submittedName>
</protein>
<evidence type="ECO:0000313" key="2">
    <source>
        <dbReference type="EMBL" id="MCF2532910.1"/>
    </source>
</evidence>
<proteinExistence type="predicted"/>
<evidence type="ECO:0000313" key="3">
    <source>
        <dbReference type="Proteomes" id="UP001165378"/>
    </source>
</evidence>
<name>A0AA41Q8L6_9ACTN</name>
<organism evidence="2 3">
    <name type="scientific">Yinghuangia soli</name>
    <dbReference type="NCBI Taxonomy" id="2908204"/>
    <lineage>
        <taxon>Bacteria</taxon>
        <taxon>Bacillati</taxon>
        <taxon>Actinomycetota</taxon>
        <taxon>Actinomycetes</taxon>
        <taxon>Kitasatosporales</taxon>
        <taxon>Streptomycetaceae</taxon>
        <taxon>Yinghuangia</taxon>
    </lineage>
</organism>
<feature type="chain" id="PRO_5041466061" evidence="1">
    <location>
        <begin position="33"/>
        <end position="380"/>
    </location>
</feature>